<dbReference type="InterPro" id="IPR036059">
    <property type="entry name" value="TldD/PmbA_sf"/>
</dbReference>
<dbReference type="EMBL" id="MGAR01000037">
    <property type="protein sequence ID" value="OGK50998.1"/>
    <property type="molecule type" value="Genomic_DNA"/>
</dbReference>
<dbReference type="GO" id="GO:0008237">
    <property type="term" value="F:metallopeptidase activity"/>
    <property type="evidence" value="ECO:0007669"/>
    <property type="project" value="InterPro"/>
</dbReference>
<dbReference type="GO" id="GO:0006508">
    <property type="term" value="P:proteolysis"/>
    <property type="evidence" value="ECO:0007669"/>
    <property type="project" value="InterPro"/>
</dbReference>
<dbReference type="STRING" id="1802067.A2966_02720"/>
<reference evidence="4 5" key="1">
    <citation type="journal article" date="2016" name="Nat. Commun.">
        <title>Thousands of microbial genomes shed light on interconnected biogeochemical processes in an aquifer system.</title>
        <authorList>
            <person name="Anantharaman K."/>
            <person name="Brown C.T."/>
            <person name="Hug L.A."/>
            <person name="Sharon I."/>
            <person name="Castelle C.J."/>
            <person name="Probst A.J."/>
            <person name="Thomas B.C."/>
            <person name="Singh A."/>
            <person name="Wilkins M.J."/>
            <person name="Karaoz U."/>
            <person name="Brodie E.L."/>
            <person name="Williams K.H."/>
            <person name="Hubbard S.S."/>
            <person name="Banfield J.F."/>
        </authorList>
    </citation>
    <scope>NUCLEOTIDE SEQUENCE [LARGE SCALE GENOMIC DNA]</scope>
</reference>
<dbReference type="SUPFAM" id="SSF111283">
    <property type="entry name" value="Putative modulator of DNA gyrase, PmbA/TldD"/>
    <property type="match status" value="1"/>
</dbReference>
<feature type="domain" description="Metalloprotease TldD/E C-terminal" evidence="3">
    <location>
        <begin position="215"/>
        <end position="440"/>
    </location>
</feature>
<proteinExistence type="inferred from homology"/>
<gene>
    <name evidence="4" type="ORF">A2966_02720</name>
</gene>
<evidence type="ECO:0000313" key="5">
    <source>
        <dbReference type="Proteomes" id="UP000176480"/>
    </source>
</evidence>
<evidence type="ECO:0008006" key="6">
    <source>
        <dbReference type="Google" id="ProtNLM"/>
    </source>
</evidence>
<organism evidence="4 5">
    <name type="scientific">Candidatus Roizmanbacteria bacterium RIFCSPLOWO2_01_FULL_41_22</name>
    <dbReference type="NCBI Taxonomy" id="1802067"/>
    <lineage>
        <taxon>Bacteria</taxon>
        <taxon>Candidatus Roizmaniibacteriota</taxon>
    </lineage>
</organism>
<dbReference type="InterPro" id="IPR002510">
    <property type="entry name" value="Metalloprtase-TldD/E_N"/>
</dbReference>
<comment type="caution">
    <text evidence="4">The sequence shown here is derived from an EMBL/GenBank/DDBJ whole genome shotgun (WGS) entry which is preliminary data.</text>
</comment>
<evidence type="ECO:0000256" key="1">
    <source>
        <dbReference type="ARBA" id="ARBA00005836"/>
    </source>
</evidence>
<dbReference type="InterPro" id="IPR045569">
    <property type="entry name" value="Metalloprtase-TldD/E_C"/>
</dbReference>
<evidence type="ECO:0000259" key="2">
    <source>
        <dbReference type="Pfam" id="PF01523"/>
    </source>
</evidence>
<dbReference type="InterPro" id="IPR035068">
    <property type="entry name" value="TldD/PmbA_N"/>
</dbReference>
<dbReference type="PANTHER" id="PTHR43666">
    <property type="entry name" value="TLDD PROTEIN"/>
    <property type="match status" value="1"/>
</dbReference>
<dbReference type="Proteomes" id="UP000176480">
    <property type="component" value="Unassembled WGS sequence"/>
</dbReference>
<protein>
    <recommendedName>
        <fullName evidence="6">Peptidase C69</fullName>
    </recommendedName>
</protein>
<dbReference type="PANTHER" id="PTHR43666:SF1">
    <property type="entry name" value="CONSERVED PROTEIN"/>
    <property type="match status" value="1"/>
</dbReference>
<accession>A0A1F7J5X3</accession>
<dbReference type="Gene3D" id="3.30.2290.10">
    <property type="entry name" value="PmbA/TldD superfamily"/>
    <property type="match status" value="1"/>
</dbReference>
<sequence length="445" mass="48673">MLGEKKLKQIAQKVLTFSEANQTEVVMVVSQNGLTRFANSQIHQNVAWNDLGISVRAVIGKKIGVASTNSFEDKALKVLVQRAINLAKLQKDDPYFESLPKPQAYQPASQDVYRISEKERASAVAVIIKKAKAKAIVASGAYQSAVSELAVANSLGVWAYHTSSSVDLSTILLGANSTGFAAQVGKKAQDIDASAVAELAIDKVVTSANPIDVEPGEWDVVLEPQAVSEMMAFFNWLGPNARIYHEKASYFSGKLEKKVLGENVTIIDDPTHKDAFPMPFDFEGYPKAKLEIIKNGVLTNICYDSYNARRYKAKNTGHALPAPNTAGPIPLHVYIAPGTKSRNQMIKSVKKGLLVTRLWYVRVLNPRSLAITGMTRDGTFLIKNGKIVAAVKNLRFNQSIPQALQNVVAVENKLTPIASFESEMGINRLPALLIRNWQFSSGTLF</sequence>
<dbReference type="Pfam" id="PF19289">
    <property type="entry name" value="PmbA_TldD_3rd"/>
    <property type="match status" value="1"/>
</dbReference>
<feature type="domain" description="Metalloprotease TldD/E N-terminal" evidence="2">
    <location>
        <begin position="24"/>
        <end position="87"/>
    </location>
</feature>
<evidence type="ECO:0000313" key="4">
    <source>
        <dbReference type="EMBL" id="OGK50998.1"/>
    </source>
</evidence>
<dbReference type="Pfam" id="PF01523">
    <property type="entry name" value="PmbA_TldD_1st"/>
    <property type="match status" value="1"/>
</dbReference>
<comment type="similarity">
    <text evidence="1">Belongs to the peptidase U62 family.</text>
</comment>
<evidence type="ECO:0000259" key="3">
    <source>
        <dbReference type="Pfam" id="PF19289"/>
    </source>
</evidence>
<dbReference type="AlphaFoldDB" id="A0A1F7J5X3"/>
<name>A0A1F7J5X3_9BACT</name>